<organism evidence="1 2">
    <name type="scientific">Kluyvera cryocrescens</name>
    <name type="common">Kluyvera citrophila</name>
    <dbReference type="NCBI Taxonomy" id="580"/>
    <lineage>
        <taxon>Bacteria</taxon>
        <taxon>Pseudomonadati</taxon>
        <taxon>Pseudomonadota</taxon>
        <taxon>Gammaproteobacteria</taxon>
        <taxon>Enterobacterales</taxon>
        <taxon>Enterobacteriaceae</taxon>
        <taxon>Kluyvera</taxon>
    </lineage>
</organism>
<evidence type="ECO:0000313" key="1">
    <source>
        <dbReference type="EMBL" id="MDW3777027.1"/>
    </source>
</evidence>
<protein>
    <recommendedName>
        <fullName evidence="3">CMP/dCMP-type deaminase domain-containing protein</fullName>
    </recommendedName>
</protein>
<accession>A0AAW9C5R4</accession>
<gene>
    <name evidence="1" type="ORF">QWU01_09410</name>
</gene>
<reference evidence="1" key="1">
    <citation type="journal article" date="2023" name="J Glob Antimicrob Resist">
        <title>Emergence of NDM-1 and KPC-3 carbapenemases in Kluyvera cryocrescens: Investigating genetic heterogeneity and acquisition routes of blaNDM-1 in Enterobacterales species in Portugal.</title>
        <authorList>
            <person name="Loiodice M."/>
            <person name="Ribeiro M."/>
            <person name="Peixe L."/>
            <person name="Novais A."/>
        </authorList>
    </citation>
    <scope>NUCLEOTIDE SEQUENCE</scope>
    <source>
        <strain evidence="1">K629</strain>
    </source>
</reference>
<evidence type="ECO:0000313" key="2">
    <source>
        <dbReference type="Proteomes" id="UP001276300"/>
    </source>
</evidence>
<dbReference type="RefSeq" id="WP_318242495.1">
    <property type="nucleotide sequence ID" value="NZ_JAUEQX010000007.1"/>
</dbReference>
<name>A0AAW9C5R4_KLUCR</name>
<evidence type="ECO:0008006" key="3">
    <source>
        <dbReference type="Google" id="ProtNLM"/>
    </source>
</evidence>
<dbReference type="Proteomes" id="UP001276300">
    <property type="component" value="Unassembled WGS sequence"/>
</dbReference>
<dbReference type="EMBL" id="JAUEQX010000007">
    <property type="protein sequence ID" value="MDW3777027.1"/>
    <property type="molecule type" value="Genomic_DNA"/>
</dbReference>
<sequence length="262" mass="30210">MTTTVIQLVQKGAPMLLNKYSDELINCFNHILEYRDYEKQLLEEDPEFIGIVDKSNLKNTLEGNIAVCSLIKDDQVVSNCHIAGSIHSYQILREIQFESYITGSTTPSHIASLIGCGDEDNFRHGYKDPIWVSLPYPESQCYVIQPYYGGKENHLHDSERILINILQDIINNKYLDFDTVLMVTERIPCKSCTNIILEFVKKNNVKIKLVYWIDTGRKDELRNFKALKTQISNDKKAKENIEVCEILLKANNKLHLINRVLD</sequence>
<proteinExistence type="predicted"/>
<dbReference type="AlphaFoldDB" id="A0AAW9C5R4"/>
<comment type="caution">
    <text evidence="1">The sequence shown here is derived from an EMBL/GenBank/DDBJ whole genome shotgun (WGS) entry which is preliminary data.</text>
</comment>